<dbReference type="RefSeq" id="WP_091217972.1">
    <property type="nucleotide sequence ID" value="NZ_FOCL01000011.1"/>
</dbReference>
<organism evidence="1 2">
    <name type="scientific">Mucilaginibacter gossypiicola</name>
    <dbReference type="NCBI Taxonomy" id="551995"/>
    <lineage>
        <taxon>Bacteria</taxon>
        <taxon>Pseudomonadati</taxon>
        <taxon>Bacteroidota</taxon>
        <taxon>Sphingobacteriia</taxon>
        <taxon>Sphingobacteriales</taxon>
        <taxon>Sphingobacteriaceae</taxon>
        <taxon>Mucilaginibacter</taxon>
    </lineage>
</organism>
<protein>
    <recommendedName>
        <fullName evidence="3">DNA-directed RNA polymerase specialized sigma subunit, sigma24 family</fullName>
    </recommendedName>
</protein>
<evidence type="ECO:0000313" key="2">
    <source>
        <dbReference type="Proteomes" id="UP000198942"/>
    </source>
</evidence>
<name>A0A1H8RW87_9SPHI</name>
<gene>
    <name evidence="1" type="ORF">SAMN05192574_11155</name>
</gene>
<reference evidence="2" key="1">
    <citation type="submission" date="2016-10" db="EMBL/GenBank/DDBJ databases">
        <authorList>
            <person name="Varghese N."/>
            <person name="Submissions S."/>
        </authorList>
    </citation>
    <scope>NUCLEOTIDE SEQUENCE [LARGE SCALE GENOMIC DNA]</scope>
    <source>
        <strain evidence="2">Gh-48</strain>
    </source>
</reference>
<proteinExistence type="predicted"/>
<dbReference type="Proteomes" id="UP000198942">
    <property type="component" value="Unassembled WGS sequence"/>
</dbReference>
<sequence length="164" mass="18965">MNTRLQTPAPVVQSDSAAVLNLYNSYAAKLLGYIYEVVQNKLVAEQYLEAVFNDIPNELEQFSKNGTSALCLLQIMARKKLVHFFEALENDTDKTTWENLPWTNNPYVAVMTPLQQQVFGGIHYQCKSTEHIAIELNKTEEEIRKTLKECFTIIRNRRDNERVH</sequence>
<keyword evidence="2" id="KW-1185">Reference proteome</keyword>
<dbReference type="AlphaFoldDB" id="A0A1H8RW87"/>
<dbReference type="EMBL" id="FOCL01000011">
    <property type="protein sequence ID" value="SEO70622.1"/>
    <property type="molecule type" value="Genomic_DNA"/>
</dbReference>
<accession>A0A1H8RW87</accession>
<evidence type="ECO:0008006" key="3">
    <source>
        <dbReference type="Google" id="ProtNLM"/>
    </source>
</evidence>
<dbReference type="OrthoDB" id="796306at2"/>
<evidence type="ECO:0000313" key="1">
    <source>
        <dbReference type="EMBL" id="SEO70622.1"/>
    </source>
</evidence>
<dbReference type="STRING" id="551995.SAMN05192574_11155"/>